<keyword evidence="4" id="KW-0812">Transmembrane</keyword>
<evidence type="ECO:0000256" key="9">
    <source>
        <dbReference type="ARBA" id="ARBA00023180"/>
    </source>
</evidence>
<evidence type="ECO:0000259" key="17">
    <source>
        <dbReference type="Pfam" id="PF00150"/>
    </source>
</evidence>
<evidence type="ECO:0000256" key="13">
    <source>
        <dbReference type="ARBA" id="ARBA00037126"/>
    </source>
</evidence>
<keyword evidence="8" id="KW-0472">Membrane</keyword>
<keyword evidence="7" id="KW-1133">Transmembrane helix</keyword>
<comment type="function">
    <text evidence="13">Glucosidase involved in the degradation of cellulosic biomass. Active on lichenan.</text>
</comment>
<dbReference type="GO" id="GO:0005576">
    <property type="term" value="C:extracellular region"/>
    <property type="evidence" value="ECO:0007669"/>
    <property type="project" value="TreeGrafter"/>
</dbReference>
<dbReference type="SUPFAM" id="SSF51445">
    <property type="entry name" value="(Trans)glycosidases"/>
    <property type="match status" value="1"/>
</dbReference>
<dbReference type="Proteomes" id="UP000242146">
    <property type="component" value="Unassembled WGS sequence"/>
</dbReference>
<keyword evidence="5 16" id="KW-0378">Hydrolase</keyword>
<proteinExistence type="inferred from homology"/>
<keyword evidence="6" id="KW-0735">Signal-anchor</keyword>
<evidence type="ECO:0000256" key="3">
    <source>
        <dbReference type="ARBA" id="ARBA00022475"/>
    </source>
</evidence>
<dbReference type="GO" id="GO:0071555">
    <property type="term" value="P:cell wall organization"/>
    <property type="evidence" value="ECO:0007669"/>
    <property type="project" value="UniProtKB-KW"/>
</dbReference>
<evidence type="ECO:0000256" key="10">
    <source>
        <dbReference type="ARBA" id="ARBA00023295"/>
    </source>
</evidence>
<dbReference type="GO" id="GO:0009986">
    <property type="term" value="C:cell surface"/>
    <property type="evidence" value="ECO:0007669"/>
    <property type="project" value="TreeGrafter"/>
</dbReference>
<dbReference type="EMBL" id="MCGT01000001">
    <property type="protein sequence ID" value="ORX62582.1"/>
    <property type="molecule type" value="Genomic_DNA"/>
</dbReference>
<keyword evidence="11" id="KW-0961">Cell wall biogenesis/degradation</keyword>
<keyword evidence="10 16" id="KW-0326">Glycosidase</keyword>
<accession>A0A1X2GX28</accession>
<comment type="similarity">
    <text evidence="2 16">Belongs to the glycosyl hydrolase 5 (cellulase A) family.</text>
</comment>
<sequence length="406" mass="47326">MNEPFPYHEIPVRGINLGGWLVLEPFITPSLFEIAKNDGTALSYNAPIATDEWMLCKRLGPIRAKELLEHHYETFITEADFEQIQKMGFNHVRIPIGHWAIRPQPNEPFVPHLSWKYMLRGIEWAKKYGLRVMIELHTAAGSQNGWNHSGREGRIRWLVDPIDGEYFAQEAIEAVKDVVDYFYTNQTMPGQNELLIPMIGVLNEPAIMMLPHEPVFKWYRRSHDAIRNMTGKGSGPIITYHDGFLRIHSWNGFFRKYDRAVLESHLYLIFEPNMMTLPHSEQIAIPCNTWRQELTESKTLVGEFSFATNDCGKYLNGVRTPARYEGTGRSCHGVDDWLNWTDEYKEFMNVLIQKQMNAYEAGMGWFFWTYKTEDHVNPHWDYLLAWKKGWAPKDVNTLAYTCDQTV</sequence>
<evidence type="ECO:0000256" key="2">
    <source>
        <dbReference type="ARBA" id="ARBA00005641"/>
    </source>
</evidence>
<dbReference type="OrthoDB" id="62120at2759"/>
<evidence type="ECO:0000256" key="11">
    <source>
        <dbReference type="ARBA" id="ARBA00023316"/>
    </source>
</evidence>
<dbReference type="AlphaFoldDB" id="A0A1X2GX28"/>
<keyword evidence="3" id="KW-1003">Cell membrane</keyword>
<name>A0A1X2GX28_9FUNG</name>
<dbReference type="GO" id="GO:0004338">
    <property type="term" value="F:glucan exo-1,3-beta-glucosidase activity"/>
    <property type="evidence" value="ECO:0007669"/>
    <property type="project" value="UniProtKB-EC"/>
</dbReference>
<dbReference type="InterPro" id="IPR017853">
    <property type="entry name" value="GH"/>
</dbReference>
<dbReference type="GO" id="GO:0005886">
    <property type="term" value="C:plasma membrane"/>
    <property type="evidence" value="ECO:0007669"/>
    <property type="project" value="UniProtKB-SubCell"/>
</dbReference>
<dbReference type="InterPro" id="IPR050386">
    <property type="entry name" value="Glycosyl_hydrolase_5"/>
</dbReference>
<evidence type="ECO:0000256" key="15">
    <source>
        <dbReference type="ARBA" id="ARBA00041260"/>
    </source>
</evidence>
<reference evidence="18 19" key="1">
    <citation type="submission" date="2016-07" db="EMBL/GenBank/DDBJ databases">
        <title>Pervasive Adenine N6-methylation of Active Genes in Fungi.</title>
        <authorList>
            <consortium name="DOE Joint Genome Institute"/>
            <person name="Mondo S.J."/>
            <person name="Dannebaum R.O."/>
            <person name="Kuo R.C."/>
            <person name="Labutti K."/>
            <person name="Haridas S."/>
            <person name="Kuo A."/>
            <person name="Salamov A."/>
            <person name="Ahrendt S.R."/>
            <person name="Lipzen A."/>
            <person name="Sullivan W."/>
            <person name="Andreopoulos W.B."/>
            <person name="Clum A."/>
            <person name="Lindquist E."/>
            <person name="Daum C."/>
            <person name="Ramamoorthy G.K."/>
            <person name="Gryganskyi A."/>
            <person name="Culley D."/>
            <person name="Magnuson J.K."/>
            <person name="James T.Y."/>
            <person name="O'Malley M.A."/>
            <person name="Stajich J.E."/>
            <person name="Spatafora J.W."/>
            <person name="Visel A."/>
            <person name="Grigoriev I.V."/>
        </authorList>
    </citation>
    <scope>NUCLEOTIDE SEQUENCE [LARGE SCALE GENOMIC DNA]</scope>
    <source>
        <strain evidence="18 19">NRRL 3301</strain>
    </source>
</reference>
<dbReference type="EC" id="3.2.1.58" evidence="14"/>
<dbReference type="Gene3D" id="3.20.20.80">
    <property type="entry name" value="Glycosidases"/>
    <property type="match status" value="1"/>
</dbReference>
<evidence type="ECO:0000256" key="6">
    <source>
        <dbReference type="ARBA" id="ARBA00022968"/>
    </source>
</evidence>
<keyword evidence="9" id="KW-0325">Glycoprotein</keyword>
<evidence type="ECO:0000256" key="14">
    <source>
        <dbReference type="ARBA" id="ARBA00038929"/>
    </source>
</evidence>
<dbReference type="InterPro" id="IPR001547">
    <property type="entry name" value="Glyco_hydro_5"/>
</dbReference>
<evidence type="ECO:0000313" key="18">
    <source>
        <dbReference type="EMBL" id="ORX62582.1"/>
    </source>
</evidence>
<protein>
    <recommendedName>
        <fullName evidence="14">glucan 1,3-beta-glucosidase</fullName>
        <ecNumber evidence="14">3.2.1.58</ecNumber>
    </recommendedName>
    <alternativeName>
        <fullName evidence="15">Exo-1,3-beta-glucanase D</fullName>
    </alternativeName>
</protein>
<organism evidence="18 19">
    <name type="scientific">Hesseltinella vesiculosa</name>
    <dbReference type="NCBI Taxonomy" id="101127"/>
    <lineage>
        <taxon>Eukaryota</taxon>
        <taxon>Fungi</taxon>
        <taxon>Fungi incertae sedis</taxon>
        <taxon>Mucoromycota</taxon>
        <taxon>Mucoromycotina</taxon>
        <taxon>Mucoromycetes</taxon>
        <taxon>Mucorales</taxon>
        <taxon>Cunninghamellaceae</taxon>
        <taxon>Hesseltinella</taxon>
    </lineage>
</organism>
<dbReference type="STRING" id="101127.A0A1X2GX28"/>
<evidence type="ECO:0000256" key="16">
    <source>
        <dbReference type="RuleBase" id="RU361153"/>
    </source>
</evidence>
<evidence type="ECO:0000256" key="7">
    <source>
        <dbReference type="ARBA" id="ARBA00022989"/>
    </source>
</evidence>
<gene>
    <name evidence="18" type="ORF">DM01DRAFT_320935</name>
</gene>
<dbReference type="GO" id="GO:0009251">
    <property type="term" value="P:glucan catabolic process"/>
    <property type="evidence" value="ECO:0007669"/>
    <property type="project" value="TreeGrafter"/>
</dbReference>
<dbReference type="PANTHER" id="PTHR31297">
    <property type="entry name" value="GLUCAN ENDO-1,6-BETA-GLUCOSIDASE B"/>
    <property type="match status" value="1"/>
</dbReference>
<comment type="catalytic activity">
    <reaction evidence="12">
        <text>Successive hydrolysis of beta-D-glucose units from the non-reducing ends of (1-&gt;3)-beta-D-glucans, releasing alpha-glucose.</text>
        <dbReference type="EC" id="3.2.1.58"/>
    </reaction>
</comment>
<evidence type="ECO:0000256" key="4">
    <source>
        <dbReference type="ARBA" id="ARBA00022692"/>
    </source>
</evidence>
<dbReference type="PANTHER" id="PTHR31297:SF34">
    <property type="entry name" value="GLUCAN 1,3-BETA-GLUCOSIDASE 2"/>
    <property type="match status" value="1"/>
</dbReference>
<comment type="caution">
    <text evidence="18">The sequence shown here is derived from an EMBL/GenBank/DDBJ whole genome shotgun (WGS) entry which is preliminary data.</text>
</comment>
<evidence type="ECO:0000256" key="12">
    <source>
        <dbReference type="ARBA" id="ARBA00036824"/>
    </source>
</evidence>
<evidence type="ECO:0000313" key="19">
    <source>
        <dbReference type="Proteomes" id="UP000242146"/>
    </source>
</evidence>
<evidence type="ECO:0000256" key="8">
    <source>
        <dbReference type="ARBA" id="ARBA00023136"/>
    </source>
</evidence>
<comment type="subcellular location">
    <subcellularLocation>
        <location evidence="1">Cell membrane</location>
        <topology evidence="1">Single-pass type II membrane protein</topology>
    </subcellularLocation>
</comment>
<keyword evidence="19" id="KW-1185">Reference proteome</keyword>
<evidence type="ECO:0000256" key="5">
    <source>
        <dbReference type="ARBA" id="ARBA00022801"/>
    </source>
</evidence>
<evidence type="ECO:0000256" key="1">
    <source>
        <dbReference type="ARBA" id="ARBA00004401"/>
    </source>
</evidence>
<dbReference type="Pfam" id="PF00150">
    <property type="entry name" value="Cellulase"/>
    <property type="match status" value="1"/>
</dbReference>
<feature type="domain" description="Glycoside hydrolase family 5" evidence="17">
    <location>
        <begin position="71"/>
        <end position="232"/>
    </location>
</feature>